<dbReference type="AlphaFoldDB" id="A0AAV6V9C2"/>
<gene>
    <name evidence="2" type="ORF">JTE90_017993</name>
</gene>
<organism evidence="2 3">
    <name type="scientific">Oedothorax gibbosus</name>
    <dbReference type="NCBI Taxonomy" id="931172"/>
    <lineage>
        <taxon>Eukaryota</taxon>
        <taxon>Metazoa</taxon>
        <taxon>Ecdysozoa</taxon>
        <taxon>Arthropoda</taxon>
        <taxon>Chelicerata</taxon>
        <taxon>Arachnida</taxon>
        <taxon>Araneae</taxon>
        <taxon>Araneomorphae</taxon>
        <taxon>Entelegynae</taxon>
        <taxon>Araneoidea</taxon>
        <taxon>Linyphiidae</taxon>
        <taxon>Erigoninae</taxon>
        <taxon>Oedothorax</taxon>
    </lineage>
</organism>
<feature type="compositionally biased region" description="Polar residues" evidence="1">
    <location>
        <begin position="19"/>
        <end position="46"/>
    </location>
</feature>
<reference evidence="2 3" key="1">
    <citation type="journal article" date="2022" name="Nat. Ecol. Evol.">
        <title>A masculinizing supergene underlies an exaggerated male reproductive morph in a spider.</title>
        <authorList>
            <person name="Hendrickx F."/>
            <person name="De Corte Z."/>
            <person name="Sonet G."/>
            <person name="Van Belleghem S.M."/>
            <person name="Kostlbacher S."/>
            <person name="Vangestel C."/>
        </authorList>
    </citation>
    <scope>NUCLEOTIDE SEQUENCE [LARGE SCALE GENOMIC DNA]</scope>
    <source>
        <strain evidence="2">W744_W776</strain>
    </source>
</reference>
<comment type="caution">
    <text evidence="2">The sequence shown here is derived from an EMBL/GenBank/DDBJ whole genome shotgun (WGS) entry which is preliminary data.</text>
</comment>
<dbReference type="Proteomes" id="UP000827092">
    <property type="component" value="Unassembled WGS sequence"/>
</dbReference>
<evidence type="ECO:0000313" key="3">
    <source>
        <dbReference type="Proteomes" id="UP000827092"/>
    </source>
</evidence>
<keyword evidence="3" id="KW-1185">Reference proteome</keyword>
<dbReference type="EMBL" id="JAFNEN010000139">
    <property type="protein sequence ID" value="KAG8192463.1"/>
    <property type="molecule type" value="Genomic_DNA"/>
</dbReference>
<evidence type="ECO:0000256" key="1">
    <source>
        <dbReference type="SAM" id="MobiDB-lite"/>
    </source>
</evidence>
<evidence type="ECO:0000313" key="2">
    <source>
        <dbReference type="EMBL" id="KAG8192463.1"/>
    </source>
</evidence>
<protein>
    <submittedName>
        <fullName evidence="2">Uncharacterized protein</fullName>
    </submittedName>
</protein>
<name>A0AAV6V9C2_9ARAC</name>
<sequence>MDFNRGGSPPGTLPVDIQFATQGGTDGTPNASPNNQYVPTSGPQTLTLSSPDLIELLLRDTKPATKYTLGSSQYTGPITLPGSFSLTASGRDSPNIQGL</sequence>
<feature type="region of interest" description="Disordered" evidence="1">
    <location>
        <begin position="1"/>
        <end position="46"/>
    </location>
</feature>
<accession>A0AAV6V9C2</accession>
<proteinExistence type="predicted"/>